<feature type="transmembrane region" description="Helical" evidence="6">
    <location>
        <begin position="235"/>
        <end position="254"/>
    </location>
</feature>
<evidence type="ECO:0000313" key="8">
    <source>
        <dbReference type="EMBL" id="HCA01190.1"/>
    </source>
</evidence>
<evidence type="ECO:0000259" key="7">
    <source>
        <dbReference type="Pfam" id="PF12698"/>
    </source>
</evidence>
<dbReference type="Gene3D" id="3.40.1710.10">
    <property type="entry name" value="abc type-2 transporter like domain"/>
    <property type="match status" value="1"/>
</dbReference>
<feature type="transmembrane region" description="Helical" evidence="6">
    <location>
        <begin position="190"/>
        <end position="214"/>
    </location>
</feature>
<comment type="subcellular location">
    <subcellularLocation>
        <location evidence="1">Cell membrane</location>
        <topology evidence="1">Multi-pass membrane protein</topology>
    </subcellularLocation>
</comment>
<dbReference type="PANTHER" id="PTHR30294:SF47">
    <property type="entry name" value="INNER MEMBRANE TRANSPORT PERMEASE YHHJ"/>
    <property type="match status" value="1"/>
</dbReference>
<keyword evidence="5 6" id="KW-0472">Membrane</keyword>
<dbReference type="Pfam" id="PF12698">
    <property type="entry name" value="ABC2_membrane_3"/>
    <property type="match status" value="1"/>
</dbReference>
<feature type="transmembrane region" description="Helical" evidence="6">
    <location>
        <begin position="354"/>
        <end position="375"/>
    </location>
</feature>
<keyword evidence="3 6" id="KW-0812">Transmembrane</keyword>
<dbReference type="EMBL" id="DOTR01000015">
    <property type="protein sequence ID" value="HCA01190.1"/>
    <property type="molecule type" value="Genomic_DNA"/>
</dbReference>
<comment type="caution">
    <text evidence="8">The sequence shown here is derived from an EMBL/GenBank/DDBJ whole genome shotgun (WGS) entry which is preliminary data.</text>
</comment>
<feature type="transmembrane region" description="Helical" evidence="6">
    <location>
        <begin position="266"/>
        <end position="290"/>
    </location>
</feature>
<accession>A0A3D0KD08</accession>
<feature type="transmembrane region" description="Helical" evidence="6">
    <location>
        <begin position="297"/>
        <end position="316"/>
    </location>
</feature>
<evidence type="ECO:0000256" key="5">
    <source>
        <dbReference type="ARBA" id="ARBA00023136"/>
    </source>
</evidence>
<sequence length="388" mass="42085">MRGQVANMEPTRLNGWQALRSQPWLLALAGWLPPLMTLLFIAVFEMGTPQSLPVGVVDLDHTAESRSLQRYLDASPALDMLNPYPSASEGAEALQRGDVLALLIIPRDFGRDLRLSLSPEVVAFYNSQYLLAGKFISSALTQSGMTFAAEAGVALRLGQGYALPQAVAAAAPVRPQITSLYNSGMSYARFLVTTITPALWQIVIVVATLLTLCWRLEKAPLPATFSARSIALWQLLTPISLLLWLQGVLMLGLYSYFLGWSPEDSLAWLVAGMALMVLAVQSMATLILSAVANKVRALSLCAAYLAPAFAFMGITFPRGDMNMLARVWGNLMPSTHYIELQVAVADHGAPLATLLPPLLILLLFLLPLPLAIHALPRQLNINPAEQVS</sequence>
<evidence type="ECO:0000256" key="2">
    <source>
        <dbReference type="ARBA" id="ARBA00022475"/>
    </source>
</evidence>
<reference evidence="8" key="1">
    <citation type="journal article" date="2018" name="Nat. Biotechnol.">
        <title>A standardized bacterial taxonomy based on genome phylogeny substantially revises the tree of life.</title>
        <authorList>
            <person name="Parks D.H."/>
            <person name="Chuvochina M."/>
            <person name="Waite D.W."/>
            <person name="Rinke C."/>
            <person name="Skarshewski A."/>
            <person name="Chaumeil P.A."/>
            <person name="Hugenholtz P."/>
        </authorList>
    </citation>
    <scope>NUCLEOTIDE SEQUENCE [LARGE SCALE GENOMIC DNA]</scope>
    <source>
        <strain evidence="8">UBA11284</strain>
    </source>
</reference>
<evidence type="ECO:0000256" key="4">
    <source>
        <dbReference type="ARBA" id="ARBA00022989"/>
    </source>
</evidence>
<dbReference type="AlphaFoldDB" id="A0A3D0KD08"/>
<feature type="transmembrane region" description="Helical" evidence="6">
    <location>
        <begin position="24"/>
        <end position="44"/>
    </location>
</feature>
<gene>
    <name evidence="8" type="ORF">DEO68_03165</name>
</gene>
<evidence type="ECO:0000256" key="3">
    <source>
        <dbReference type="ARBA" id="ARBA00022692"/>
    </source>
</evidence>
<dbReference type="PANTHER" id="PTHR30294">
    <property type="entry name" value="MEMBRANE COMPONENT OF ABC TRANSPORTER YHHJ-RELATED"/>
    <property type="match status" value="1"/>
</dbReference>
<feature type="domain" description="ABC-2 type transporter transmembrane" evidence="7">
    <location>
        <begin position="31"/>
        <end position="365"/>
    </location>
</feature>
<evidence type="ECO:0000256" key="1">
    <source>
        <dbReference type="ARBA" id="ARBA00004651"/>
    </source>
</evidence>
<keyword evidence="2" id="KW-1003">Cell membrane</keyword>
<organism evidence="8">
    <name type="scientific">Halomonas campaniensis</name>
    <dbReference type="NCBI Taxonomy" id="213554"/>
    <lineage>
        <taxon>Bacteria</taxon>
        <taxon>Pseudomonadati</taxon>
        <taxon>Pseudomonadota</taxon>
        <taxon>Gammaproteobacteria</taxon>
        <taxon>Oceanospirillales</taxon>
        <taxon>Halomonadaceae</taxon>
        <taxon>Halomonas</taxon>
    </lineage>
</organism>
<proteinExistence type="predicted"/>
<evidence type="ECO:0000256" key="6">
    <source>
        <dbReference type="SAM" id="Phobius"/>
    </source>
</evidence>
<dbReference type="GO" id="GO:0140359">
    <property type="term" value="F:ABC-type transporter activity"/>
    <property type="evidence" value="ECO:0007669"/>
    <property type="project" value="InterPro"/>
</dbReference>
<name>A0A3D0KD08_9GAMM</name>
<dbReference type="InterPro" id="IPR051449">
    <property type="entry name" value="ABC-2_transporter_component"/>
</dbReference>
<keyword evidence="4 6" id="KW-1133">Transmembrane helix</keyword>
<dbReference type="InterPro" id="IPR013525">
    <property type="entry name" value="ABC2_TM"/>
</dbReference>
<protein>
    <submittedName>
        <fullName evidence="8">Multidrug ABC transporter permease</fullName>
    </submittedName>
</protein>
<dbReference type="GO" id="GO:0005886">
    <property type="term" value="C:plasma membrane"/>
    <property type="evidence" value="ECO:0007669"/>
    <property type="project" value="UniProtKB-SubCell"/>
</dbReference>